<name>A0A0F9BD00_9ZZZZ</name>
<dbReference type="EMBL" id="LAZR01038418">
    <property type="protein sequence ID" value="KKL19615.1"/>
    <property type="molecule type" value="Genomic_DNA"/>
</dbReference>
<proteinExistence type="predicted"/>
<organism evidence="1">
    <name type="scientific">marine sediment metagenome</name>
    <dbReference type="NCBI Taxonomy" id="412755"/>
    <lineage>
        <taxon>unclassified sequences</taxon>
        <taxon>metagenomes</taxon>
        <taxon>ecological metagenomes</taxon>
    </lineage>
</organism>
<sequence>LWHKSMQKLIETKEGEKKFAELMFGKRTERKPTEIEIIRNEIKYCDELISSAISFIEGVTDDKKEKIVEDAIKYKKIWLQVPEFLPEKKVSETKQDVKGRGNE</sequence>
<accession>A0A0F9BD00</accession>
<dbReference type="AlphaFoldDB" id="A0A0F9BD00"/>
<feature type="non-terminal residue" evidence="1">
    <location>
        <position position="1"/>
    </location>
</feature>
<comment type="caution">
    <text evidence="1">The sequence shown here is derived from an EMBL/GenBank/DDBJ whole genome shotgun (WGS) entry which is preliminary data.</text>
</comment>
<reference evidence="1" key="1">
    <citation type="journal article" date="2015" name="Nature">
        <title>Complex archaea that bridge the gap between prokaryotes and eukaryotes.</title>
        <authorList>
            <person name="Spang A."/>
            <person name="Saw J.H."/>
            <person name="Jorgensen S.L."/>
            <person name="Zaremba-Niedzwiedzka K."/>
            <person name="Martijn J."/>
            <person name="Lind A.E."/>
            <person name="van Eijk R."/>
            <person name="Schleper C."/>
            <person name="Guy L."/>
            <person name="Ettema T.J."/>
        </authorList>
    </citation>
    <scope>NUCLEOTIDE SEQUENCE</scope>
</reference>
<gene>
    <name evidence="1" type="ORF">LCGC14_2463630</name>
</gene>
<evidence type="ECO:0000313" key="1">
    <source>
        <dbReference type="EMBL" id="KKL19615.1"/>
    </source>
</evidence>
<protein>
    <submittedName>
        <fullName evidence="1">Uncharacterized protein</fullName>
    </submittedName>
</protein>